<feature type="region of interest" description="Disordered" evidence="7">
    <location>
        <begin position="535"/>
        <end position="607"/>
    </location>
</feature>
<dbReference type="Proteomes" id="UP000822688">
    <property type="component" value="Chromosome V"/>
</dbReference>
<evidence type="ECO:0000256" key="7">
    <source>
        <dbReference type="SAM" id="MobiDB-lite"/>
    </source>
</evidence>
<dbReference type="GO" id="GO:0005930">
    <property type="term" value="C:axoneme"/>
    <property type="evidence" value="ECO:0007669"/>
    <property type="project" value="TreeGrafter"/>
</dbReference>
<dbReference type="GO" id="GO:0007052">
    <property type="term" value="P:mitotic spindle organization"/>
    <property type="evidence" value="ECO:0007669"/>
    <property type="project" value="TreeGrafter"/>
</dbReference>
<evidence type="ECO:0000259" key="8">
    <source>
        <dbReference type="PROSITE" id="PS51336"/>
    </source>
</evidence>
<organism evidence="9 10">
    <name type="scientific">Ceratodon purpureus</name>
    <name type="common">Fire moss</name>
    <name type="synonym">Dicranum purpureum</name>
    <dbReference type="NCBI Taxonomy" id="3225"/>
    <lineage>
        <taxon>Eukaryota</taxon>
        <taxon>Viridiplantae</taxon>
        <taxon>Streptophyta</taxon>
        <taxon>Embryophyta</taxon>
        <taxon>Bryophyta</taxon>
        <taxon>Bryophytina</taxon>
        <taxon>Bryopsida</taxon>
        <taxon>Dicranidae</taxon>
        <taxon>Pseudoditrichales</taxon>
        <taxon>Ditrichaceae</taxon>
        <taxon>Ceratodon</taxon>
    </lineage>
</organism>
<dbReference type="Pfam" id="PF06565">
    <property type="entry name" value="DM10_dom"/>
    <property type="match status" value="3"/>
</dbReference>
<feature type="domain" description="DM10" evidence="8">
    <location>
        <begin position="74"/>
        <end position="179"/>
    </location>
</feature>
<comment type="caution">
    <text evidence="9">The sequence shown here is derived from an EMBL/GenBank/DDBJ whole genome shotgun (WGS) entry which is preliminary data.</text>
</comment>
<dbReference type="PROSITE" id="PS51336">
    <property type="entry name" value="DM10"/>
    <property type="match status" value="3"/>
</dbReference>
<feature type="domain" description="DM10" evidence="8">
    <location>
        <begin position="399"/>
        <end position="505"/>
    </location>
</feature>
<keyword evidence="4" id="KW-0677">Repeat</keyword>
<reference evidence="9" key="1">
    <citation type="submission" date="2020-06" db="EMBL/GenBank/DDBJ databases">
        <title>WGS assembly of Ceratodon purpureus strain R40.</title>
        <authorList>
            <person name="Carey S.B."/>
            <person name="Jenkins J."/>
            <person name="Shu S."/>
            <person name="Lovell J.T."/>
            <person name="Sreedasyam A."/>
            <person name="Maumus F."/>
            <person name="Tiley G.P."/>
            <person name="Fernandez-Pozo N."/>
            <person name="Barry K."/>
            <person name="Chen C."/>
            <person name="Wang M."/>
            <person name="Lipzen A."/>
            <person name="Daum C."/>
            <person name="Saski C.A."/>
            <person name="Payton A.C."/>
            <person name="Mcbreen J.C."/>
            <person name="Conrad R.E."/>
            <person name="Kollar L.M."/>
            <person name="Olsson S."/>
            <person name="Huttunen S."/>
            <person name="Landis J.B."/>
            <person name="Wickett N.J."/>
            <person name="Johnson M.G."/>
            <person name="Rensing S.A."/>
            <person name="Grimwood J."/>
            <person name="Schmutz J."/>
            <person name="Mcdaniel S.F."/>
        </authorList>
    </citation>
    <scope>NUCLEOTIDE SEQUENCE</scope>
    <source>
        <strain evidence="9">R40</strain>
    </source>
</reference>
<comment type="subcellular location">
    <subcellularLocation>
        <location evidence="1">Cell projection</location>
        <location evidence="1">Cilium</location>
    </subcellularLocation>
    <subcellularLocation>
        <location evidence="2">Cytoplasm</location>
        <location evidence="2">Cytoskeleton</location>
    </subcellularLocation>
</comment>
<dbReference type="Gene3D" id="2.30.29.170">
    <property type="match status" value="3"/>
</dbReference>
<keyword evidence="5" id="KW-0206">Cytoskeleton</keyword>
<dbReference type="GO" id="GO:0000281">
    <property type="term" value="P:mitotic cytokinesis"/>
    <property type="evidence" value="ECO:0007669"/>
    <property type="project" value="TreeGrafter"/>
</dbReference>
<sequence>MELPAYTFCHPPEQPRRKSQTLNMTEEGFPVVRPLGQSKLPPVNDTQENYDNSGACYACVKQSTGPTPAWLKFDRQVLRFYAFFKEQVDERVEENARYRKCTIYFYLSDGMIHIGEPAQRNSGIYFQGVFLKKQKVPNGRGGFLEPADFQLGRDITIYSHTFHIVGCDVFTKRYLMKQRLPVGDEEPWPNEPLEDYRAHYLTILKPHHKEYALRQFLDLDGKVLRFFCVWDDRAVPYGERRPYVLHYFLGDDTIEILELNERNSGRMHFPMLIRRQKILKETPHDLLSQKKICGEKDFGPKESYYRDTDLHIGSYIRVFDRDLLLHDVDEFTRNYYRTKYGYSEDLLAAIDVQEDGPEFARMEIPEHNGIGSEADSLMNCIMLIPVAPQKDFIKFIYKDGKILTFTCKMVEDKDHKLHPVDKTRVMIFQYYLSDDSIQVFEPPTRNSGCVSGKYIQRIAAPRKPGTQSPYCAADCFMDQRMYLFDRIFELMEADEWTLKYMEEDPKQFPLANYEWVANKIKGAIQKLPADRSAAFNKSIKGPDPPKSPPRNDPCRQMPPASPCGNKCAQMETPPLTPRRPCSPPEAPTQSPPSWPKSPPKSPPASAAFKPLPIKDLLAQYGIHVTKQEVVTLERYVDRNKDKFSNVYALLKSYF</sequence>
<keyword evidence="10" id="KW-1185">Reference proteome</keyword>
<evidence type="ECO:0000256" key="4">
    <source>
        <dbReference type="ARBA" id="ARBA00022737"/>
    </source>
</evidence>
<dbReference type="PANTHER" id="PTHR12086:SF9">
    <property type="entry name" value="EF-HAND DOMAIN-CONTAINING PROTEIN 1"/>
    <property type="match status" value="1"/>
</dbReference>
<evidence type="ECO:0000313" key="9">
    <source>
        <dbReference type="EMBL" id="KAG0573545.1"/>
    </source>
</evidence>
<evidence type="ECO:0000256" key="2">
    <source>
        <dbReference type="ARBA" id="ARBA00004245"/>
    </source>
</evidence>
<accession>A0A8T0HS23</accession>
<keyword evidence="3" id="KW-0963">Cytoplasm</keyword>
<dbReference type="InterPro" id="IPR006602">
    <property type="entry name" value="DM10_dom"/>
</dbReference>
<feature type="compositionally biased region" description="Pro residues" evidence="7">
    <location>
        <begin position="574"/>
        <end position="602"/>
    </location>
</feature>
<proteinExistence type="predicted"/>
<dbReference type="PANTHER" id="PTHR12086">
    <property type="entry name" value="EF-HAND DOMAIN C-TERMINAL CONTAINING PROTEIN"/>
    <property type="match status" value="1"/>
</dbReference>
<dbReference type="FunFam" id="2.30.29.170:FF:000004">
    <property type="entry name" value="EF-hand domain containing 2"/>
    <property type="match status" value="1"/>
</dbReference>
<dbReference type="InterPro" id="IPR040193">
    <property type="entry name" value="EFHC1/EFHC2/EFHB"/>
</dbReference>
<dbReference type="FunFam" id="2.30.29.170:FF:000001">
    <property type="entry name" value="EF-hand domain containing 1"/>
    <property type="match status" value="1"/>
</dbReference>
<keyword evidence="6" id="KW-0966">Cell projection</keyword>
<dbReference type="AlphaFoldDB" id="A0A8T0HS23"/>
<evidence type="ECO:0000256" key="3">
    <source>
        <dbReference type="ARBA" id="ARBA00022490"/>
    </source>
</evidence>
<name>A0A8T0HS23_CERPU</name>
<evidence type="ECO:0000256" key="5">
    <source>
        <dbReference type="ARBA" id="ARBA00023212"/>
    </source>
</evidence>
<evidence type="ECO:0000313" key="10">
    <source>
        <dbReference type="Proteomes" id="UP000822688"/>
    </source>
</evidence>
<dbReference type="GO" id="GO:0043014">
    <property type="term" value="F:alpha-tubulin binding"/>
    <property type="evidence" value="ECO:0007669"/>
    <property type="project" value="TreeGrafter"/>
</dbReference>
<dbReference type="SMART" id="SM00676">
    <property type="entry name" value="DM10"/>
    <property type="match status" value="3"/>
</dbReference>
<protein>
    <recommendedName>
        <fullName evidence="8">DM10 domain-containing protein</fullName>
    </recommendedName>
</protein>
<dbReference type="GO" id="GO:0060285">
    <property type="term" value="P:cilium-dependent cell motility"/>
    <property type="evidence" value="ECO:0007669"/>
    <property type="project" value="TreeGrafter"/>
</dbReference>
<evidence type="ECO:0000256" key="1">
    <source>
        <dbReference type="ARBA" id="ARBA00004138"/>
    </source>
</evidence>
<dbReference type="EMBL" id="CM026426">
    <property type="protein sequence ID" value="KAG0573545.1"/>
    <property type="molecule type" value="Genomic_DNA"/>
</dbReference>
<feature type="domain" description="DM10" evidence="8">
    <location>
        <begin position="220"/>
        <end position="340"/>
    </location>
</feature>
<dbReference type="GO" id="GO:0072686">
    <property type="term" value="C:mitotic spindle"/>
    <property type="evidence" value="ECO:0007669"/>
    <property type="project" value="TreeGrafter"/>
</dbReference>
<evidence type="ECO:0000256" key="6">
    <source>
        <dbReference type="ARBA" id="ARBA00023273"/>
    </source>
</evidence>
<feature type="compositionally biased region" description="Pro residues" evidence="7">
    <location>
        <begin position="542"/>
        <end position="551"/>
    </location>
</feature>
<gene>
    <name evidence="9" type="ORF">KC19_VG187100</name>
</gene>